<name>A0AAV6G0A7_9TELE</name>
<dbReference type="Gene3D" id="1.25.40.30">
    <property type="match status" value="1"/>
</dbReference>
<keyword evidence="6" id="KW-1185">Reference proteome</keyword>
<dbReference type="PANTHER" id="PTHR10292">
    <property type="entry name" value="CLATHRIN HEAVY CHAIN RELATED"/>
    <property type="match status" value="1"/>
</dbReference>
<dbReference type="PIRSF" id="PIRSF037469">
    <property type="entry name" value="Clathrin_H-chain-rel"/>
    <property type="match status" value="1"/>
</dbReference>
<protein>
    <recommendedName>
        <fullName evidence="2">Clathrin heavy chain linker domain-containing protein 1</fullName>
    </recommendedName>
</protein>
<feature type="domain" description="Translin-associated factor X-interacting protein 1 N-terminal" evidence="4">
    <location>
        <begin position="29"/>
        <end position="140"/>
    </location>
</feature>
<evidence type="ECO:0000313" key="6">
    <source>
        <dbReference type="Proteomes" id="UP000823561"/>
    </source>
</evidence>
<gene>
    <name evidence="5" type="ORF">AALO_G00237960</name>
</gene>
<dbReference type="InterPro" id="IPR016024">
    <property type="entry name" value="ARM-type_fold"/>
</dbReference>
<organism evidence="5 6">
    <name type="scientific">Alosa alosa</name>
    <name type="common">allis shad</name>
    <dbReference type="NCBI Taxonomy" id="278164"/>
    <lineage>
        <taxon>Eukaryota</taxon>
        <taxon>Metazoa</taxon>
        <taxon>Chordata</taxon>
        <taxon>Craniata</taxon>
        <taxon>Vertebrata</taxon>
        <taxon>Euteleostomi</taxon>
        <taxon>Actinopterygii</taxon>
        <taxon>Neopterygii</taxon>
        <taxon>Teleostei</taxon>
        <taxon>Clupei</taxon>
        <taxon>Clupeiformes</taxon>
        <taxon>Clupeoidei</taxon>
        <taxon>Clupeidae</taxon>
        <taxon>Alosa</taxon>
    </lineage>
</organism>
<dbReference type="PANTHER" id="PTHR10292:SF11">
    <property type="entry name" value="CLATHRIN HEAVY CHAIN LINKER DOMAIN-CONTAINING PROTEIN 1"/>
    <property type="match status" value="1"/>
</dbReference>
<dbReference type="Pfam" id="PF13838">
    <property type="entry name" value="Clathrin_H_link"/>
    <property type="match status" value="1"/>
</dbReference>
<dbReference type="InterPro" id="IPR012331">
    <property type="entry name" value="Clathrin_H-chain_linker"/>
</dbReference>
<accession>A0AAV6G0A7</accession>
<evidence type="ECO:0000256" key="3">
    <source>
        <dbReference type="SAM" id="MobiDB-lite"/>
    </source>
</evidence>
<keyword evidence="1" id="KW-0175">Coiled coil</keyword>
<dbReference type="InterPro" id="IPR032755">
    <property type="entry name" value="TSNAXIP1_N"/>
</dbReference>
<evidence type="ECO:0000259" key="4">
    <source>
        <dbReference type="Pfam" id="PF15739"/>
    </source>
</evidence>
<evidence type="ECO:0000313" key="5">
    <source>
        <dbReference type="EMBL" id="KAG5266937.1"/>
    </source>
</evidence>
<reference evidence="5" key="1">
    <citation type="submission" date="2020-10" db="EMBL/GenBank/DDBJ databases">
        <title>Chromosome-scale genome assembly of the Allis shad, Alosa alosa.</title>
        <authorList>
            <person name="Margot Z."/>
            <person name="Christophe K."/>
            <person name="Cabau C."/>
            <person name="Louis A."/>
            <person name="Berthelot C."/>
            <person name="Parey E."/>
            <person name="Roest Crollius H."/>
            <person name="Montfort J."/>
            <person name="Robinson-Rechavi M."/>
            <person name="Bucao C."/>
            <person name="Bouchez O."/>
            <person name="Gislard M."/>
            <person name="Lluch J."/>
            <person name="Milhes M."/>
            <person name="Lampietro C."/>
            <person name="Lopez Roques C."/>
            <person name="Donnadieu C."/>
            <person name="Braasch I."/>
            <person name="Desvignes T."/>
            <person name="Postlethwait J."/>
            <person name="Bobe J."/>
            <person name="Guiguen Y."/>
        </authorList>
    </citation>
    <scope>NUCLEOTIDE SEQUENCE</scope>
    <source>
        <strain evidence="5">M-15738</strain>
        <tissue evidence="5">Blood</tissue>
    </source>
</reference>
<evidence type="ECO:0000256" key="2">
    <source>
        <dbReference type="PIRNR" id="PIRNR037469"/>
    </source>
</evidence>
<dbReference type="AlphaFoldDB" id="A0AAV6G0A7"/>
<dbReference type="InterPro" id="IPR017212">
    <property type="entry name" value="CLHC1"/>
</dbReference>
<dbReference type="EMBL" id="JADWDJ010000018">
    <property type="protein sequence ID" value="KAG5266937.1"/>
    <property type="molecule type" value="Genomic_DNA"/>
</dbReference>
<feature type="region of interest" description="Disordered" evidence="3">
    <location>
        <begin position="141"/>
        <end position="162"/>
    </location>
</feature>
<proteinExistence type="predicted"/>
<comment type="caution">
    <text evidence="5">The sequence shown here is derived from an EMBL/GenBank/DDBJ whole genome shotgun (WGS) entry which is preliminary data.</text>
</comment>
<sequence>MSKHSGLKNINDGDLHMCSDYTFLESLRSYIQFEKEHLPTSEKAPDEQRLVIYSTAFDKLIEHVTAYKRILTAIKKEYDDFINSVKKNGRDAKLAQRKLKAMIAQPTSLMYCQRRAVELQERIAIIQRDTAELQAELQRIEESRKDKQHSAQQKTSDTQTYHPIRQIPGLTFEESMNPAALAKYIEVLERKRADLWNLRKNHYVPMQVKAELDCKVTAALDQRDELVFENDQLHLRLQQLQSVNDVITSWKSEEDGPLLEHLSAKLEQIAEMKVSDTVDSSSAALEEDDPSKANESELLVDYIERFTDLFESGDYELAAFHAAKSPHGVLRNMETMEKFKAITVYQGEVPPLLLFFQAIMNSVQDKRQLPREDLSVESVRCALQHNFVELVTHWVTQHSLTYSEALGDVICAHGDKTLRITDTCLALAQMVYSACGIHRKAAITMCKRGLTFCALEFIQQNNLTDDDCMLVLRSCPSLVLLQALTQEYKGRAPVLSVGYACHSLLNSDLEDLAMELLEEMHTGRQGSLEKAISEDPRCGAEVWSDIANCCCLKNDHQVAQEINTILQSHALALASGREDNKVMDHVFM</sequence>
<dbReference type="SUPFAM" id="SSF48371">
    <property type="entry name" value="ARM repeat"/>
    <property type="match status" value="1"/>
</dbReference>
<evidence type="ECO:0000256" key="1">
    <source>
        <dbReference type="ARBA" id="ARBA00023054"/>
    </source>
</evidence>
<feature type="compositionally biased region" description="Polar residues" evidence="3">
    <location>
        <begin position="150"/>
        <end position="161"/>
    </location>
</feature>
<dbReference type="Proteomes" id="UP000823561">
    <property type="component" value="Chromosome 18"/>
</dbReference>
<dbReference type="Pfam" id="PF15739">
    <property type="entry name" value="TSNAXIP1_N"/>
    <property type="match status" value="1"/>
</dbReference>